<dbReference type="AlphaFoldDB" id="A0A392SNS7"/>
<name>A0A392SNS7_9FABA</name>
<keyword evidence="3" id="KW-1185">Reference proteome</keyword>
<dbReference type="EMBL" id="LXQA010417915">
    <property type="protein sequence ID" value="MCI50531.1"/>
    <property type="molecule type" value="Genomic_DNA"/>
</dbReference>
<reference evidence="2 3" key="1">
    <citation type="journal article" date="2018" name="Front. Plant Sci.">
        <title>Red Clover (Trifolium pratense) and Zigzag Clover (T. medium) - A Picture of Genomic Similarities and Differences.</title>
        <authorList>
            <person name="Dluhosova J."/>
            <person name="Istvanek J."/>
            <person name="Nedelnik J."/>
            <person name="Repkova J."/>
        </authorList>
    </citation>
    <scope>NUCLEOTIDE SEQUENCE [LARGE SCALE GENOMIC DNA]</scope>
    <source>
        <strain evidence="3">cv. 10/8</strain>
        <tissue evidence="2">Leaf</tissue>
    </source>
</reference>
<organism evidence="2 3">
    <name type="scientific">Trifolium medium</name>
    <dbReference type="NCBI Taxonomy" id="97028"/>
    <lineage>
        <taxon>Eukaryota</taxon>
        <taxon>Viridiplantae</taxon>
        <taxon>Streptophyta</taxon>
        <taxon>Embryophyta</taxon>
        <taxon>Tracheophyta</taxon>
        <taxon>Spermatophyta</taxon>
        <taxon>Magnoliopsida</taxon>
        <taxon>eudicotyledons</taxon>
        <taxon>Gunneridae</taxon>
        <taxon>Pentapetalae</taxon>
        <taxon>rosids</taxon>
        <taxon>fabids</taxon>
        <taxon>Fabales</taxon>
        <taxon>Fabaceae</taxon>
        <taxon>Papilionoideae</taxon>
        <taxon>50 kb inversion clade</taxon>
        <taxon>NPAAA clade</taxon>
        <taxon>Hologalegina</taxon>
        <taxon>IRL clade</taxon>
        <taxon>Trifolieae</taxon>
        <taxon>Trifolium</taxon>
    </lineage>
</organism>
<evidence type="ECO:0000313" key="2">
    <source>
        <dbReference type="EMBL" id="MCI50531.1"/>
    </source>
</evidence>
<sequence length="67" mass="7434">PQPEPQGDPDHVAEPVHVAEPQPDAYMWLSHNLTLRLRLRRMTGSSIGEADFQEDDDAVQEGVAGKK</sequence>
<evidence type="ECO:0000313" key="3">
    <source>
        <dbReference type="Proteomes" id="UP000265520"/>
    </source>
</evidence>
<proteinExistence type="predicted"/>
<evidence type="ECO:0000256" key="1">
    <source>
        <dbReference type="SAM" id="MobiDB-lite"/>
    </source>
</evidence>
<dbReference type="Proteomes" id="UP000265520">
    <property type="component" value="Unassembled WGS sequence"/>
</dbReference>
<accession>A0A392SNS7</accession>
<feature type="non-terminal residue" evidence="2">
    <location>
        <position position="1"/>
    </location>
</feature>
<feature type="region of interest" description="Disordered" evidence="1">
    <location>
        <begin position="47"/>
        <end position="67"/>
    </location>
</feature>
<protein>
    <submittedName>
        <fullName evidence="2">Uncharacterized protein</fullName>
    </submittedName>
</protein>
<feature type="non-terminal residue" evidence="2">
    <location>
        <position position="67"/>
    </location>
</feature>
<comment type="caution">
    <text evidence="2">The sequence shown here is derived from an EMBL/GenBank/DDBJ whole genome shotgun (WGS) entry which is preliminary data.</text>
</comment>